<evidence type="ECO:0000313" key="2">
    <source>
        <dbReference type="EMBL" id="JAP50325.1"/>
    </source>
</evidence>
<dbReference type="GO" id="GO:0032039">
    <property type="term" value="C:integrator complex"/>
    <property type="evidence" value="ECO:0007669"/>
    <property type="project" value="InterPro"/>
</dbReference>
<dbReference type="PANTHER" id="PTHR28608">
    <property type="entry name" value="INTEGRATOR COMPLEX SUBUNIT 2"/>
    <property type="match status" value="1"/>
</dbReference>
<gene>
    <name evidence="2" type="ORF">TR104377</name>
</gene>
<accession>A0A0X3PEG7</accession>
<name>A0A0X3PEG7_SCHSO</name>
<organism evidence="2">
    <name type="scientific">Schistocephalus solidus</name>
    <name type="common">Tapeworm</name>
    <dbReference type="NCBI Taxonomy" id="70667"/>
    <lineage>
        <taxon>Eukaryota</taxon>
        <taxon>Metazoa</taxon>
        <taxon>Spiralia</taxon>
        <taxon>Lophotrochozoa</taxon>
        <taxon>Platyhelminthes</taxon>
        <taxon>Cestoda</taxon>
        <taxon>Eucestoda</taxon>
        <taxon>Diphyllobothriidea</taxon>
        <taxon>Diphyllobothriidae</taxon>
        <taxon>Schistocephalus</taxon>
    </lineage>
</organism>
<sequence>MSLSSPSCTAYHAAANLDLDSIDEIAISDIIPLLYFTVADIELLILDKISDYYLLQKSTEQIQLLDSLCSTNFELLWKEGLSEYRKRSHLGHSNTRNPYVCSDFELQTSAEAKLKLVVQQLCHLLLEPCTSDCLIRRCCSILESPTLISQVVSCIVALIYALSQPSFLSDIICGLSAHCSHAARGLIRLLLLNFPHFWPAVWKRLLEVSVSADQQNQPISVTSSEGLAASKARSSPLRDCRASRALATLRYATTFMPQTEYILDHCISLHCLPDFLLQLALSLHQSEGNDLLGFFRRIFFDEGRDTCEWFGNYLKTLSDTDPSLAIEVNSRLLSIGLSLSSDSKTAIPKDKLILALEFLRVVAALRGFADFPLTPEIRQSILQLIIRPTSINERAVNFICYALAFSVGMRSCFMDSNTAPFSVDNSSIESEEHLVTWLHRLLNRQDVIHAALRPSSSGAAPNSYSQLLLLLALLFHTNQQSAIRELVADVLGVDAPCLARNISASRKLFTQKVFTEQLIAAQAAHVPVTVSLNAHMAGHLPIHCVHQLLRSHTFNKNRVQIKGWIYRQICESVRPLHPLLPELVEAYVASCLNFTPRAGVAISLPFTESELLHQFSAPVAGPAACICSPAGLPASVAPPVSDSDARHDLTPQLLFLYYLLFIYDQELMTRVAETDRRQQTQAVSLFSDKLWDAIPVTFLLQYARSHMSDYRKFYPRLLQLVTNHLPHLTVGELMIQDELLLDPFWQSTYTASPRQFANPSGSDTFSLLDISGPPATTSSMSPALPSPTNLAAALDTVIASDAETRTVAVRRVIFMLHRLYAATRTRNLSSTSSSSDGPLSSSLYFRLLLPYVDCLTTKMPLALLQDASICGNRRFGRICCSLWRSLHTVMPQRLGVLTIGALTPPQTKIVNAPIPGFIAPETLTRRDLLTDPVERIVMGVDRRVYRCPPVLHIVLRILECNLLASRSFWAHRVADRHFPTPPPSALTDTGIITVPPPVQSSPPSLLPITSPTTTTADALPTLSAQFISASALSAKDLTKGLKRKKSSSSSSSTPNLGDSLPVKVSTAGLDCAVPATAGVSQSPLPQLPQRSVPPPLSETSDPLRRSSFSRAGTPQPPQTKQPVALVASDEECDRLRAALVLSQDATVVQLLLEFCLPIEEEKESKSEITELREVQNIICTFIHYLFIAEPSLANVVFWQTYPRSIIPVAVRSIPSIHICMDSVIDVFRLSGNFESMVFCLDFVSHLALHYNIRALLDRTAYLIEGMHQIFTNIVSVEELPPLLLACLPPFCRIACAFPSLSPRIATIMLTSLSMIVNAAAAVTKDHERMAACLLQSLRKPYRPPVDSGVSPPSLLFVIPVLFFASAFTSLLLHVCSFSAPSFPLSLFSSFHLLQPGTIILSCFNASFPSTYSSRSCSYVTFFVRALTFRPVRAFSRLFLMSKCSDF</sequence>
<dbReference type="EMBL" id="GEEE01012900">
    <property type="protein sequence ID" value="JAP50325.1"/>
    <property type="molecule type" value="Transcribed_RNA"/>
</dbReference>
<dbReference type="GO" id="GO:0034472">
    <property type="term" value="P:snRNA 3'-end processing"/>
    <property type="evidence" value="ECO:0007669"/>
    <property type="project" value="TreeGrafter"/>
</dbReference>
<dbReference type="InterPro" id="IPR029321">
    <property type="entry name" value="INTS2"/>
</dbReference>
<feature type="compositionally biased region" description="Low complexity" evidence="1">
    <location>
        <begin position="1001"/>
        <end position="1012"/>
    </location>
</feature>
<dbReference type="Pfam" id="PF14750">
    <property type="entry name" value="INTS2"/>
    <property type="match status" value="3"/>
</dbReference>
<evidence type="ECO:0000256" key="1">
    <source>
        <dbReference type="SAM" id="MobiDB-lite"/>
    </source>
</evidence>
<evidence type="ECO:0008006" key="3">
    <source>
        <dbReference type="Google" id="ProtNLM"/>
    </source>
</evidence>
<feature type="region of interest" description="Disordered" evidence="1">
    <location>
        <begin position="1040"/>
        <end position="1061"/>
    </location>
</feature>
<feature type="region of interest" description="Disordered" evidence="1">
    <location>
        <begin position="1077"/>
        <end position="1122"/>
    </location>
</feature>
<reference evidence="2" key="1">
    <citation type="submission" date="2016-01" db="EMBL/GenBank/DDBJ databases">
        <title>Reference transcriptome for the parasite Schistocephalus solidus: insights into the molecular evolution of parasitism.</title>
        <authorList>
            <person name="Hebert F.O."/>
            <person name="Grambauer S."/>
            <person name="Barber I."/>
            <person name="Landry C.R."/>
            <person name="Aubin-Horth N."/>
        </authorList>
    </citation>
    <scope>NUCLEOTIDE SEQUENCE</scope>
</reference>
<protein>
    <recommendedName>
        <fullName evidence="3">Integrator complex subunit 2</fullName>
    </recommendedName>
</protein>
<feature type="region of interest" description="Disordered" evidence="1">
    <location>
        <begin position="981"/>
        <end position="1012"/>
    </location>
</feature>
<dbReference type="PANTHER" id="PTHR28608:SF1">
    <property type="entry name" value="INTEGRATOR COMPLEX SUBUNIT 2"/>
    <property type="match status" value="1"/>
</dbReference>
<proteinExistence type="predicted"/>